<dbReference type="SUPFAM" id="SSF47473">
    <property type="entry name" value="EF-hand"/>
    <property type="match status" value="1"/>
</dbReference>
<feature type="domain" description="EF-hand" evidence="4">
    <location>
        <begin position="60"/>
        <end position="95"/>
    </location>
</feature>
<dbReference type="AlphaFoldDB" id="A0A834RA14"/>
<dbReference type="Gene3D" id="1.10.238.10">
    <property type="entry name" value="EF-hand"/>
    <property type="match status" value="2"/>
</dbReference>
<evidence type="ECO:0000256" key="1">
    <source>
        <dbReference type="ARBA" id="ARBA00022737"/>
    </source>
</evidence>
<gene>
    <name evidence="5" type="ORF">SSS_7110</name>
</gene>
<keyword evidence="2" id="KW-0106">Calcium</keyword>
<feature type="region of interest" description="Disordered" evidence="3">
    <location>
        <begin position="26"/>
        <end position="53"/>
    </location>
</feature>
<dbReference type="InterPro" id="IPR050230">
    <property type="entry name" value="CALM/Myosin/TropC-like"/>
</dbReference>
<proteinExistence type="predicted"/>
<dbReference type="Proteomes" id="UP000070412">
    <property type="component" value="Unassembled WGS sequence"/>
</dbReference>
<dbReference type="PROSITE" id="PS00018">
    <property type="entry name" value="EF_HAND_1"/>
    <property type="match status" value="3"/>
</dbReference>
<dbReference type="InterPro" id="IPR002048">
    <property type="entry name" value="EF_hand_dom"/>
</dbReference>
<sequence length="201" mass="23117">MDSDSLECSLNRNFFTTIGMRKTMTGKLSSSSSSSTASTSKSPSSSSKKSSKTKIKYKQIDEAQLRCAFDLFDTNHDGKLNGDEMQNMMRSLGLEVTDKWIMKIFKEIYKNDNHLISQKEFLNWFAKFRTPKDDDVEADLKAAFMVFDKDKNGYITRDELKSAMMIIDEPINDHDLDELLQTTDHDKDGKINYEEFIKTLL</sequence>
<evidence type="ECO:0000313" key="5">
    <source>
        <dbReference type="EMBL" id="KAF7492791.1"/>
    </source>
</evidence>
<keyword evidence="1" id="KW-0677">Repeat</keyword>
<dbReference type="InterPro" id="IPR018247">
    <property type="entry name" value="EF_Hand_1_Ca_BS"/>
</dbReference>
<dbReference type="EnsemblMetazoa" id="SSS_7110s_mrna">
    <property type="protein sequence ID" value="KAF7492791.1"/>
    <property type="gene ID" value="SSS_7110"/>
</dbReference>
<dbReference type="InterPro" id="IPR011992">
    <property type="entry name" value="EF-hand-dom_pair"/>
</dbReference>
<name>A0A834RA14_SARSC</name>
<dbReference type="OrthoDB" id="26525at2759"/>
<dbReference type="PROSITE" id="PS50222">
    <property type="entry name" value="EF_HAND_2"/>
    <property type="match status" value="3"/>
</dbReference>
<organism evidence="5">
    <name type="scientific">Sarcoptes scabiei</name>
    <name type="common">Itch mite</name>
    <name type="synonym">Acarus scabiei</name>
    <dbReference type="NCBI Taxonomy" id="52283"/>
    <lineage>
        <taxon>Eukaryota</taxon>
        <taxon>Metazoa</taxon>
        <taxon>Ecdysozoa</taxon>
        <taxon>Arthropoda</taxon>
        <taxon>Chelicerata</taxon>
        <taxon>Arachnida</taxon>
        <taxon>Acari</taxon>
        <taxon>Acariformes</taxon>
        <taxon>Sarcoptiformes</taxon>
        <taxon>Astigmata</taxon>
        <taxon>Psoroptidia</taxon>
        <taxon>Sarcoptoidea</taxon>
        <taxon>Sarcoptidae</taxon>
        <taxon>Sarcoptinae</taxon>
        <taxon>Sarcoptes</taxon>
    </lineage>
</organism>
<feature type="domain" description="EF-hand" evidence="4">
    <location>
        <begin position="171"/>
        <end position="201"/>
    </location>
</feature>
<evidence type="ECO:0000256" key="2">
    <source>
        <dbReference type="ARBA" id="ARBA00022837"/>
    </source>
</evidence>
<reference evidence="7" key="1">
    <citation type="journal article" date="2020" name="PLoS Negl. Trop. Dis.">
        <title>High-quality nuclear genome for Sarcoptes scabiei-A critical resource for a neglected parasite.</title>
        <authorList>
            <person name="Korhonen P.K."/>
            <person name="Gasser R.B."/>
            <person name="Ma G."/>
            <person name="Wang T."/>
            <person name="Stroehlein A.J."/>
            <person name="Young N.D."/>
            <person name="Ang C.S."/>
            <person name="Fernando D.D."/>
            <person name="Lu H.C."/>
            <person name="Taylor S."/>
            <person name="Reynolds S.L."/>
            <person name="Mofiz E."/>
            <person name="Najaraj S.H."/>
            <person name="Gowda H."/>
            <person name="Madugundu A."/>
            <person name="Renuse S."/>
            <person name="Holt D."/>
            <person name="Pandey A."/>
            <person name="Papenfuss A.T."/>
            <person name="Fischer K."/>
        </authorList>
    </citation>
    <scope>NUCLEOTIDE SEQUENCE [LARGE SCALE GENOMIC DNA]</scope>
</reference>
<dbReference type="PANTHER" id="PTHR23048:SF0">
    <property type="entry name" value="CALMODULIN LIKE 3"/>
    <property type="match status" value="1"/>
</dbReference>
<evidence type="ECO:0000256" key="3">
    <source>
        <dbReference type="SAM" id="MobiDB-lite"/>
    </source>
</evidence>
<evidence type="ECO:0000259" key="4">
    <source>
        <dbReference type="PROSITE" id="PS50222"/>
    </source>
</evidence>
<evidence type="ECO:0000313" key="7">
    <source>
        <dbReference type="Proteomes" id="UP000070412"/>
    </source>
</evidence>
<reference evidence="5" key="2">
    <citation type="submission" date="2020-01" db="EMBL/GenBank/DDBJ databases">
        <authorList>
            <person name="Korhonen P.K.K."/>
            <person name="Guangxu M.G."/>
            <person name="Wang T.W."/>
            <person name="Stroehlein A.J.S."/>
            <person name="Young N.D."/>
            <person name="Ang C.-S.A."/>
            <person name="Fernando D.W.F."/>
            <person name="Lu H.L."/>
            <person name="Taylor S.T."/>
            <person name="Ehtesham M.E.M."/>
            <person name="Najaraj S.H.N."/>
            <person name="Harsha G.H.G."/>
            <person name="Madugundu A.M."/>
            <person name="Renuse S.R."/>
            <person name="Holt D.H."/>
            <person name="Pandey A.P."/>
            <person name="Papenfuss A.P."/>
            <person name="Gasser R.B.G."/>
            <person name="Fischer K.F."/>
        </authorList>
    </citation>
    <scope>NUCLEOTIDE SEQUENCE</scope>
    <source>
        <strain evidence="5">SSS_KF_BRIS2020</strain>
    </source>
</reference>
<dbReference type="SMART" id="SM00054">
    <property type="entry name" value="EFh"/>
    <property type="match status" value="4"/>
</dbReference>
<keyword evidence="7" id="KW-1185">Reference proteome</keyword>
<dbReference type="CDD" id="cd00051">
    <property type="entry name" value="EFh"/>
    <property type="match status" value="2"/>
</dbReference>
<dbReference type="GO" id="GO:0016460">
    <property type="term" value="C:myosin II complex"/>
    <property type="evidence" value="ECO:0007669"/>
    <property type="project" value="TreeGrafter"/>
</dbReference>
<dbReference type="PANTHER" id="PTHR23048">
    <property type="entry name" value="MYOSIN LIGHT CHAIN 1, 3"/>
    <property type="match status" value="1"/>
</dbReference>
<feature type="compositionally biased region" description="Low complexity" evidence="3">
    <location>
        <begin position="26"/>
        <end position="48"/>
    </location>
</feature>
<dbReference type="FunFam" id="1.10.238.10:FF:000001">
    <property type="entry name" value="Calmodulin 1"/>
    <property type="match status" value="1"/>
</dbReference>
<dbReference type="EMBL" id="WVUK01000056">
    <property type="protein sequence ID" value="KAF7492791.1"/>
    <property type="molecule type" value="Genomic_DNA"/>
</dbReference>
<dbReference type="GO" id="GO:0005509">
    <property type="term" value="F:calcium ion binding"/>
    <property type="evidence" value="ECO:0007669"/>
    <property type="project" value="InterPro"/>
</dbReference>
<accession>A0A834RA14</accession>
<feature type="domain" description="EF-hand" evidence="4">
    <location>
        <begin position="135"/>
        <end position="170"/>
    </location>
</feature>
<evidence type="ECO:0000313" key="6">
    <source>
        <dbReference type="EnsemblMetazoa" id="KAF7492791.1"/>
    </source>
</evidence>
<protein>
    <submittedName>
        <fullName evidence="5">Calcium-binding protein E63-1</fullName>
    </submittedName>
</protein>
<dbReference type="Pfam" id="PF13499">
    <property type="entry name" value="EF-hand_7"/>
    <property type="match status" value="2"/>
</dbReference>
<reference evidence="6" key="3">
    <citation type="submission" date="2022-06" db="UniProtKB">
        <authorList>
            <consortium name="EnsemblMetazoa"/>
        </authorList>
    </citation>
    <scope>IDENTIFICATION</scope>
</reference>